<dbReference type="SUPFAM" id="SSF52172">
    <property type="entry name" value="CheY-like"/>
    <property type="match status" value="1"/>
</dbReference>
<dbReference type="InterPro" id="IPR011006">
    <property type="entry name" value="CheY-like_superfamily"/>
</dbReference>
<accession>A0A2K9NHN7</accession>
<dbReference type="InterPro" id="IPR002197">
    <property type="entry name" value="HTH_Fis"/>
</dbReference>
<keyword evidence="4" id="KW-0805">Transcription regulation</keyword>
<dbReference type="InterPro" id="IPR002078">
    <property type="entry name" value="Sigma_54_int"/>
</dbReference>
<dbReference type="InterPro" id="IPR001789">
    <property type="entry name" value="Sig_transdc_resp-reg_receiver"/>
</dbReference>
<evidence type="ECO:0000256" key="6">
    <source>
        <dbReference type="ARBA" id="ARBA00023163"/>
    </source>
</evidence>
<dbReference type="GO" id="GO:0000160">
    <property type="term" value="P:phosphorelay signal transduction system"/>
    <property type="evidence" value="ECO:0007669"/>
    <property type="project" value="UniProtKB-KW"/>
</dbReference>
<dbReference type="OrthoDB" id="9770562at2"/>
<evidence type="ECO:0000256" key="4">
    <source>
        <dbReference type="ARBA" id="ARBA00023015"/>
    </source>
</evidence>
<dbReference type="RefSeq" id="WP_102114135.1">
    <property type="nucleotide sequence ID" value="NZ_BMGN01000007.1"/>
</dbReference>
<dbReference type="Pfam" id="PF02954">
    <property type="entry name" value="HTH_8"/>
    <property type="match status" value="1"/>
</dbReference>
<keyword evidence="3" id="KW-0902">Two-component regulatory system</keyword>
<dbReference type="PRINTS" id="PR01590">
    <property type="entry name" value="HTHFIS"/>
</dbReference>
<evidence type="ECO:0000256" key="3">
    <source>
        <dbReference type="ARBA" id="ARBA00023012"/>
    </source>
</evidence>
<dbReference type="InterPro" id="IPR058031">
    <property type="entry name" value="AAA_lid_NorR"/>
</dbReference>
<dbReference type="EMBL" id="CP025612">
    <property type="protein sequence ID" value="AUN32602.1"/>
    <property type="molecule type" value="Genomic_DNA"/>
</dbReference>
<keyword evidence="1" id="KW-0547">Nucleotide-binding</keyword>
<dbReference type="Gene3D" id="1.10.8.60">
    <property type="match status" value="1"/>
</dbReference>
<evidence type="ECO:0000256" key="5">
    <source>
        <dbReference type="ARBA" id="ARBA00023159"/>
    </source>
</evidence>
<keyword evidence="2" id="KW-0067">ATP-binding</keyword>
<keyword evidence="5" id="KW-0010">Activator</keyword>
<evidence type="ECO:0000313" key="7">
    <source>
        <dbReference type="EMBL" id="AUN32602.1"/>
    </source>
</evidence>
<keyword evidence="8" id="KW-1185">Reference proteome</keyword>
<dbReference type="SMART" id="SM00448">
    <property type="entry name" value="REC"/>
    <property type="match status" value="1"/>
</dbReference>
<dbReference type="Gene3D" id="1.10.10.60">
    <property type="entry name" value="Homeodomain-like"/>
    <property type="match status" value="1"/>
</dbReference>
<name>A0A2K9NHN7_9PROT</name>
<dbReference type="GO" id="GO:0005524">
    <property type="term" value="F:ATP binding"/>
    <property type="evidence" value="ECO:0007669"/>
    <property type="project" value="UniProtKB-KW"/>
</dbReference>
<dbReference type="PROSITE" id="PS50110">
    <property type="entry name" value="RESPONSE_REGULATORY"/>
    <property type="match status" value="1"/>
</dbReference>
<dbReference type="SUPFAM" id="SSF52540">
    <property type="entry name" value="P-loop containing nucleoside triphosphate hydrolases"/>
    <property type="match status" value="1"/>
</dbReference>
<dbReference type="SUPFAM" id="SSF46689">
    <property type="entry name" value="Homeodomain-like"/>
    <property type="match status" value="1"/>
</dbReference>
<dbReference type="GO" id="GO:0043565">
    <property type="term" value="F:sequence-specific DNA binding"/>
    <property type="evidence" value="ECO:0007669"/>
    <property type="project" value="InterPro"/>
</dbReference>
<dbReference type="InterPro" id="IPR003593">
    <property type="entry name" value="AAA+_ATPase"/>
</dbReference>
<dbReference type="AlphaFoldDB" id="A0A2K9NHN7"/>
<dbReference type="Pfam" id="PF00072">
    <property type="entry name" value="Response_reg"/>
    <property type="match status" value="1"/>
</dbReference>
<sequence>MNPSRILLVDDEPAFQRLGAAWLRGAGHEVEVAGDGEAALTAFRRQPADLVLLDLSMPPHHDPVAGLELISGFAPAPVVVITGHADHALALKAVERGAWDFLGKPLDPDLLRVVVARGLERGRLAAELRRLRAVAGTSDDLGIVGTSTALARLRDLVRRIAPTQLPVLVLGPSGTGKELVARALHDGGSRRDQPFVTVHCGAIPAELLESELFGHLRGSFTGAHADRPGLIETAHRGTLFLDEVGEMSPPMQVKLLRFLQEGTYQPVGGRETRKADVRTVAATHRDLEAMVGEGTFREDLYYRLKGMVLRTPPLSERPEDVPVLATLFLRRASGGVGRFTQSALDWLVDRDWRGNVRELRALVECAAALAGPGEAGEPLLDAADLAFAESGEMAVPVMDNGVTGRRTLEQEVAVLERRLIIQALEETGHNHTHAAKLLGLSRVGLLKKMDRMGLR</sequence>
<dbReference type="Proteomes" id="UP000234752">
    <property type="component" value="Chromosome eg_2"/>
</dbReference>
<dbReference type="GO" id="GO:0006355">
    <property type="term" value="P:regulation of DNA-templated transcription"/>
    <property type="evidence" value="ECO:0007669"/>
    <property type="project" value="InterPro"/>
</dbReference>
<dbReference type="SMART" id="SM00382">
    <property type="entry name" value="AAA"/>
    <property type="match status" value="1"/>
</dbReference>
<dbReference type="CDD" id="cd00009">
    <property type="entry name" value="AAA"/>
    <property type="match status" value="1"/>
</dbReference>
<organism evidence="7 8">
    <name type="scientific">Niveispirillum cyanobacteriorum</name>
    <dbReference type="NCBI Taxonomy" id="1612173"/>
    <lineage>
        <taxon>Bacteria</taxon>
        <taxon>Pseudomonadati</taxon>
        <taxon>Pseudomonadota</taxon>
        <taxon>Alphaproteobacteria</taxon>
        <taxon>Rhodospirillales</taxon>
        <taxon>Azospirillaceae</taxon>
        <taxon>Niveispirillum</taxon>
    </lineage>
</organism>
<dbReference type="PANTHER" id="PTHR32071">
    <property type="entry name" value="TRANSCRIPTIONAL REGULATORY PROTEIN"/>
    <property type="match status" value="1"/>
</dbReference>
<dbReference type="InterPro" id="IPR027417">
    <property type="entry name" value="P-loop_NTPase"/>
</dbReference>
<dbReference type="Gene3D" id="3.40.50.2300">
    <property type="match status" value="1"/>
</dbReference>
<evidence type="ECO:0000256" key="2">
    <source>
        <dbReference type="ARBA" id="ARBA00022840"/>
    </source>
</evidence>
<keyword evidence="6" id="KW-0804">Transcription</keyword>
<dbReference type="KEGG" id="ncb:C0V82_19925"/>
<dbReference type="Gene3D" id="3.40.50.300">
    <property type="entry name" value="P-loop containing nucleotide triphosphate hydrolases"/>
    <property type="match status" value="1"/>
</dbReference>
<dbReference type="Pfam" id="PF25601">
    <property type="entry name" value="AAA_lid_14"/>
    <property type="match status" value="1"/>
</dbReference>
<dbReference type="PROSITE" id="PS50045">
    <property type="entry name" value="SIGMA54_INTERACT_4"/>
    <property type="match status" value="1"/>
</dbReference>
<evidence type="ECO:0000256" key="1">
    <source>
        <dbReference type="ARBA" id="ARBA00022741"/>
    </source>
</evidence>
<protein>
    <submittedName>
        <fullName evidence="7">Sigma-54-dependent Fis family transcriptional regulator</fullName>
    </submittedName>
</protein>
<dbReference type="FunFam" id="3.40.50.300:FF:000006">
    <property type="entry name" value="DNA-binding transcriptional regulator NtrC"/>
    <property type="match status" value="1"/>
</dbReference>
<evidence type="ECO:0000313" key="8">
    <source>
        <dbReference type="Proteomes" id="UP000234752"/>
    </source>
</evidence>
<gene>
    <name evidence="7" type="ORF">C0V82_19925</name>
</gene>
<proteinExistence type="predicted"/>
<dbReference type="Pfam" id="PF00158">
    <property type="entry name" value="Sigma54_activat"/>
    <property type="match status" value="1"/>
</dbReference>
<reference evidence="7 8" key="1">
    <citation type="submission" date="2017-12" db="EMBL/GenBank/DDBJ databases">
        <title>Genomes of bacteria within cyanobacterial aggregates.</title>
        <authorList>
            <person name="Cai H."/>
        </authorList>
    </citation>
    <scope>NUCLEOTIDE SEQUENCE [LARGE SCALE GENOMIC DNA]</scope>
    <source>
        <strain evidence="7 8">TH16</strain>
    </source>
</reference>
<dbReference type="PANTHER" id="PTHR32071:SF100">
    <property type="entry name" value="RESPONSE REGULATOR PROTEIN PILR"/>
    <property type="match status" value="1"/>
</dbReference>
<dbReference type="InterPro" id="IPR009057">
    <property type="entry name" value="Homeodomain-like_sf"/>
</dbReference>